<accession>A0ABS3BWC8</accession>
<dbReference type="EMBL" id="JAFKCW010000004">
    <property type="protein sequence ID" value="MBN7802611.1"/>
    <property type="molecule type" value="Genomic_DNA"/>
</dbReference>
<dbReference type="Proteomes" id="UP000664698">
    <property type="component" value="Unassembled WGS sequence"/>
</dbReference>
<proteinExistence type="predicted"/>
<sequence length="69" mass="7475">MQVEVKTVGAGALEPSSLISLGSFSPEIIGTGFDEKEPLHGGQVKNQDRARPANWPADTLRDRDRLSLD</sequence>
<feature type="region of interest" description="Disordered" evidence="1">
    <location>
        <begin position="30"/>
        <end position="69"/>
    </location>
</feature>
<comment type="caution">
    <text evidence="2">The sequence shown here is derived from an EMBL/GenBank/DDBJ whole genome shotgun (WGS) entry which is preliminary data.</text>
</comment>
<dbReference type="RefSeq" id="WP_206570626.1">
    <property type="nucleotide sequence ID" value="NZ_JAFKCW010000004.1"/>
</dbReference>
<protein>
    <submittedName>
        <fullName evidence="2">Uncharacterized protein</fullName>
    </submittedName>
</protein>
<reference evidence="2 3" key="1">
    <citation type="submission" date="2021-03" db="EMBL/GenBank/DDBJ databases">
        <title>novel species isolated from a fishpond in China.</title>
        <authorList>
            <person name="Lu H."/>
            <person name="Cai Z."/>
        </authorList>
    </citation>
    <scope>NUCLEOTIDE SEQUENCE [LARGE SCALE GENOMIC DNA]</scope>
    <source>
        <strain evidence="2 3">JCM 31546</strain>
    </source>
</reference>
<feature type="compositionally biased region" description="Basic and acidic residues" evidence="1">
    <location>
        <begin position="59"/>
        <end position="69"/>
    </location>
</feature>
<name>A0ABS3BWC8_9BACT</name>
<organism evidence="2 3">
    <name type="scientific">Algoriphagus aestuariicola</name>
    <dbReference type="NCBI Taxonomy" id="1852016"/>
    <lineage>
        <taxon>Bacteria</taxon>
        <taxon>Pseudomonadati</taxon>
        <taxon>Bacteroidota</taxon>
        <taxon>Cytophagia</taxon>
        <taxon>Cytophagales</taxon>
        <taxon>Cyclobacteriaceae</taxon>
        <taxon>Algoriphagus</taxon>
    </lineage>
</organism>
<evidence type="ECO:0000256" key="1">
    <source>
        <dbReference type="SAM" id="MobiDB-lite"/>
    </source>
</evidence>
<evidence type="ECO:0000313" key="2">
    <source>
        <dbReference type="EMBL" id="MBN7802611.1"/>
    </source>
</evidence>
<evidence type="ECO:0000313" key="3">
    <source>
        <dbReference type="Proteomes" id="UP000664698"/>
    </source>
</evidence>
<gene>
    <name evidence="2" type="ORF">J0A67_17175</name>
</gene>
<keyword evidence="3" id="KW-1185">Reference proteome</keyword>